<evidence type="ECO:0000256" key="1">
    <source>
        <dbReference type="SAM" id="SignalP"/>
    </source>
</evidence>
<dbReference type="Gramene" id="LPERR09G06830.1">
    <property type="protein sequence ID" value="LPERR09G06830.1"/>
    <property type="gene ID" value="LPERR09G06830"/>
</dbReference>
<reference evidence="3" key="2">
    <citation type="submission" date="2013-12" db="EMBL/GenBank/DDBJ databases">
        <authorList>
            <person name="Yu Y."/>
            <person name="Lee S."/>
            <person name="de Baynast K."/>
            <person name="Wissotski M."/>
            <person name="Liu L."/>
            <person name="Talag J."/>
            <person name="Goicoechea J."/>
            <person name="Angelova A."/>
            <person name="Jetty R."/>
            <person name="Kudrna D."/>
            <person name="Golser W."/>
            <person name="Rivera L."/>
            <person name="Zhang J."/>
            <person name="Wing R."/>
        </authorList>
    </citation>
    <scope>NUCLEOTIDE SEQUENCE</scope>
</reference>
<reference evidence="2" key="3">
    <citation type="submission" date="2015-04" db="UniProtKB">
        <authorList>
            <consortium name="EnsemblPlants"/>
        </authorList>
    </citation>
    <scope>IDENTIFICATION</scope>
</reference>
<dbReference type="HOGENOM" id="CLU_2053317_0_0_1"/>
<feature type="signal peptide" evidence="1">
    <location>
        <begin position="1"/>
        <end position="25"/>
    </location>
</feature>
<proteinExistence type="predicted"/>
<name>A0A0D9XDL2_9ORYZ</name>
<organism evidence="2 3">
    <name type="scientific">Leersia perrieri</name>
    <dbReference type="NCBI Taxonomy" id="77586"/>
    <lineage>
        <taxon>Eukaryota</taxon>
        <taxon>Viridiplantae</taxon>
        <taxon>Streptophyta</taxon>
        <taxon>Embryophyta</taxon>
        <taxon>Tracheophyta</taxon>
        <taxon>Spermatophyta</taxon>
        <taxon>Magnoliopsida</taxon>
        <taxon>Liliopsida</taxon>
        <taxon>Poales</taxon>
        <taxon>Poaceae</taxon>
        <taxon>BOP clade</taxon>
        <taxon>Oryzoideae</taxon>
        <taxon>Oryzeae</taxon>
        <taxon>Oryzinae</taxon>
        <taxon>Leersia</taxon>
    </lineage>
</organism>
<accession>A0A0D9XDL2</accession>
<dbReference type="Proteomes" id="UP000032180">
    <property type="component" value="Chromosome 9"/>
</dbReference>
<evidence type="ECO:0000313" key="2">
    <source>
        <dbReference type="EnsemblPlants" id="LPERR09G06830.1"/>
    </source>
</evidence>
<sequence>MASAVIKMAVVSCLLVMAIGQLAYAARLDHDAVMLRMKELEEDLALAEEIALLDDGGAGAVGASCCDSKCKTCLGKCGLKCFPKGLTGFPTCFITCVFTTDKCFG</sequence>
<keyword evidence="3" id="KW-1185">Reference proteome</keyword>
<feature type="chain" id="PRO_5002350256" evidence="1">
    <location>
        <begin position="26"/>
        <end position="105"/>
    </location>
</feature>
<evidence type="ECO:0000313" key="3">
    <source>
        <dbReference type="Proteomes" id="UP000032180"/>
    </source>
</evidence>
<dbReference type="EnsemblPlants" id="LPERR09G06830.1">
    <property type="protein sequence ID" value="LPERR09G06830.1"/>
    <property type="gene ID" value="LPERR09G06830"/>
</dbReference>
<dbReference type="AlphaFoldDB" id="A0A0D9XDL2"/>
<keyword evidence="1" id="KW-0732">Signal</keyword>
<reference evidence="2 3" key="1">
    <citation type="submission" date="2012-08" db="EMBL/GenBank/DDBJ databases">
        <title>Oryza genome evolution.</title>
        <authorList>
            <person name="Wing R.A."/>
        </authorList>
    </citation>
    <scope>NUCLEOTIDE SEQUENCE</scope>
</reference>
<protein>
    <submittedName>
        <fullName evidence="2">Uncharacterized protein</fullName>
    </submittedName>
</protein>